<evidence type="ECO:0000256" key="1">
    <source>
        <dbReference type="SAM" id="SignalP"/>
    </source>
</evidence>
<keyword evidence="1" id="KW-0732">Signal</keyword>
<dbReference type="InterPro" id="IPR036034">
    <property type="entry name" value="PDZ_sf"/>
</dbReference>
<gene>
    <name evidence="5" type="ORF">H9Q13_07055</name>
</gene>
<organism evidence="5 6">
    <name type="scientific">Pontibacter aquaedesilientis</name>
    <dbReference type="NCBI Taxonomy" id="2766980"/>
    <lineage>
        <taxon>Bacteria</taxon>
        <taxon>Pseudomonadati</taxon>
        <taxon>Bacteroidota</taxon>
        <taxon>Cytophagia</taxon>
        <taxon>Cytophagales</taxon>
        <taxon>Hymenobacteraceae</taxon>
        <taxon>Pontibacter</taxon>
    </lineage>
</organism>
<evidence type="ECO:0000313" key="5">
    <source>
        <dbReference type="EMBL" id="MBD1396918.1"/>
    </source>
</evidence>
<feature type="chain" id="PRO_5045325602" evidence="1">
    <location>
        <begin position="23"/>
        <end position="611"/>
    </location>
</feature>
<dbReference type="Proteomes" id="UP000625551">
    <property type="component" value="Unassembled WGS sequence"/>
</dbReference>
<dbReference type="InterPro" id="IPR001478">
    <property type="entry name" value="PDZ"/>
</dbReference>
<reference evidence="5 6" key="1">
    <citation type="submission" date="2020-09" db="EMBL/GenBank/DDBJ databases">
        <title>Genome sequencing and assembly of Pontibacter sp.</title>
        <authorList>
            <person name="Chhetri G."/>
        </authorList>
    </citation>
    <scope>NUCLEOTIDE SEQUENCE [LARGE SCALE GENOMIC DNA]</scope>
    <source>
        <strain evidence="5 6">JH31</strain>
    </source>
</reference>
<evidence type="ECO:0000313" key="6">
    <source>
        <dbReference type="Proteomes" id="UP000625551"/>
    </source>
</evidence>
<comment type="caution">
    <text evidence="5">The sequence shown here is derived from an EMBL/GenBank/DDBJ whole genome shotgun (WGS) entry which is preliminary data.</text>
</comment>
<dbReference type="PIRSF" id="PIRSF016493">
    <property type="entry name" value="Glycyl_aminpptds"/>
    <property type="match status" value="1"/>
</dbReference>
<accession>A0ABR7XF45</accession>
<dbReference type="Pfam" id="PF13180">
    <property type="entry name" value="PDZ_2"/>
    <property type="match status" value="1"/>
</dbReference>
<dbReference type="Gene3D" id="1.10.390.10">
    <property type="entry name" value="Neutral Protease Domain 2"/>
    <property type="match status" value="1"/>
</dbReference>
<evidence type="ECO:0000259" key="3">
    <source>
        <dbReference type="Pfam" id="PF13180"/>
    </source>
</evidence>
<proteinExistence type="predicted"/>
<feature type="domain" description="PDZ" evidence="3">
    <location>
        <begin position="519"/>
        <end position="575"/>
    </location>
</feature>
<dbReference type="SUPFAM" id="SSF50156">
    <property type="entry name" value="PDZ domain-like"/>
    <property type="match status" value="1"/>
</dbReference>
<evidence type="ECO:0000259" key="4">
    <source>
        <dbReference type="Pfam" id="PF17899"/>
    </source>
</evidence>
<dbReference type="InterPro" id="IPR027268">
    <property type="entry name" value="Peptidase_M4/M1_CTD_sf"/>
</dbReference>
<feature type="signal peptide" evidence="1">
    <location>
        <begin position="1"/>
        <end position="22"/>
    </location>
</feature>
<feature type="domain" description="Peptidase M61 catalytic" evidence="2">
    <location>
        <begin position="288"/>
        <end position="406"/>
    </location>
</feature>
<dbReference type="SUPFAM" id="SSF55486">
    <property type="entry name" value="Metalloproteases ('zincins'), catalytic domain"/>
    <property type="match status" value="1"/>
</dbReference>
<sequence>MSKRLLGALIATFSLSYSPLLAQQQVSYHLSFPNAVHHEAQVKVKFSGIATDTLQVLMPRSSPGRYALHEFAKNVYSVKATDSKGNQLPINRSTPHQWEVTGHQGGEVTVSYTLFGDHADGTYTGIDETHAHLNMPATLLYAKGFEKAPANVTFRIPKGSNWKIATQLKPTSDSTFTAPDFQYLMDSPTELSNFDFAEWVVKDKGKDKTIQVTLHHKGTKAQFEEYVAKTKQIVAEQQAVFGELPDFDFGRYTFIGCYMPQAAGDGMEHRNSTIVTSSRSLATSMPALLNTVSHEFFHAWNVERLRPKSLEPFDFQQANMSEALWLAEGFTSYYGDLTMHRSGIFDAKKYAGDLAGDLNYVLLSPGRHYHSLVEMSKQAPFVDAARSVDPHNRHNTFISYYTYGSVLGLGLDLTLRRDFNTTLDNYMQALWQKFGKPEKPYTMADLEQTLAEVTKDSTWAADFFRRYVFGSELPDYAKLLTEAGLQLRKASPGKPSMGPVNLEYSKEGAKLLSGTWVTSPLYKAGINRGDTILTLNGKKVTSAKDLDKIMRRLQPAHSVPITFSRQGETRAATIILEELPELEVVLFETADRELTPAMQQFRQAWLGSKAK</sequence>
<dbReference type="EMBL" id="JACXAJ010000002">
    <property type="protein sequence ID" value="MBD1396918.1"/>
    <property type="molecule type" value="Genomic_DNA"/>
</dbReference>
<dbReference type="InterPro" id="IPR007963">
    <property type="entry name" value="Peptidase_M61_catalytic"/>
</dbReference>
<evidence type="ECO:0000259" key="2">
    <source>
        <dbReference type="Pfam" id="PF05299"/>
    </source>
</evidence>
<dbReference type="Pfam" id="PF17899">
    <property type="entry name" value="Peptidase_M61_N"/>
    <property type="match status" value="1"/>
</dbReference>
<dbReference type="InterPro" id="IPR024191">
    <property type="entry name" value="Peptidase_M61"/>
</dbReference>
<dbReference type="Pfam" id="PF05299">
    <property type="entry name" value="Peptidase_M61"/>
    <property type="match status" value="1"/>
</dbReference>
<protein>
    <submittedName>
        <fullName evidence="5">M61 family metallopeptidase</fullName>
    </submittedName>
</protein>
<dbReference type="InterPro" id="IPR040756">
    <property type="entry name" value="Peptidase_M61_N"/>
</dbReference>
<keyword evidence="6" id="KW-1185">Reference proteome</keyword>
<feature type="domain" description="Peptidase M61 N-terminal" evidence="4">
    <location>
        <begin position="27"/>
        <end position="193"/>
    </location>
</feature>
<dbReference type="RefSeq" id="WP_191183055.1">
    <property type="nucleotide sequence ID" value="NZ_JACXAJ010000002.1"/>
</dbReference>
<dbReference type="Gene3D" id="2.60.40.3650">
    <property type="match status" value="1"/>
</dbReference>
<name>A0ABR7XF45_9BACT</name>
<dbReference type="Gene3D" id="2.30.42.10">
    <property type="match status" value="1"/>
</dbReference>